<sequence length="97" mass="10926">MNGLWMLRHMGVRRWIAWQLVCLAARIHNPQWIEHVTLTTPDGSACNIEIIGDEYGSGISATTGIVWCDQRDGTEAADIGGGVQLHHHWPKRIEDVR</sequence>
<dbReference type="Proteomes" id="UP000190074">
    <property type="component" value="Unassembled WGS sequence"/>
</dbReference>
<name>A0A1T8V4J9_9MYCO</name>
<evidence type="ECO:0000313" key="2">
    <source>
        <dbReference type="Proteomes" id="UP000190074"/>
    </source>
</evidence>
<gene>
    <name evidence="1" type="ORF">SAMEA2259716_05707</name>
</gene>
<evidence type="ECO:0000313" key="1">
    <source>
        <dbReference type="EMBL" id="SKM99788.1"/>
    </source>
</evidence>
<dbReference type="AlphaFoldDB" id="A0A1T8V4J9"/>
<proteinExistence type="predicted"/>
<accession>A0A1T8V4J9</accession>
<reference evidence="1 2" key="1">
    <citation type="submission" date="2016-11" db="EMBL/GenBank/DDBJ databases">
        <authorList>
            <consortium name="Pathogen Informatics"/>
        </authorList>
    </citation>
    <scope>NUCLEOTIDE SEQUENCE [LARGE SCALE GENOMIC DNA]</scope>
    <source>
        <strain evidence="1 2">911</strain>
    </source>
</reference>
<organism evidence="1 2">
    <name type="scientific">Mycobacteroides abscessus subsp. massiliense</name>
    <dbReference type="NCBI Taxonomy" id="1962118"/>
    <lineage>
        <taxon>Bacteria</taxon>
        <taxon>Bacillati</taxon>
        <taxon>Actinomycetota</taxon>
        <taxon>Actinomycetes</taxon>
        <taxon>Mycobacteriales</taxon>
        <taxon>Mycobacteriaceae</taxon>
        <taxon>Mycobacteroides</taxon>
        <taxon>Mycobacteroides abscessus</taxon>
    </lineage>
</organism>
<protein>
    <submittedName>
        <fullName evidence="1">Uncharacterized protein</fullName>
    </submittedName>
</protein>
<dbReference type="EMBL" id="FVGW01000022">
    <property type="protein sequence ID" value="SKM99788.1"/>
    <property type="molecule type" value="Genomic_DNA"/>
</dbReference>
<dbReference type="RefSeq" id="WP_005134076.1">
    <property type="nucleotide sequence ID" value="NZ_FVGW01000022.1"/>
</dbReference>